<evidence type="ECO:0000259" key="1">
    <source>
        <dbReference type="Pfam" id="PF08818"/>
    </source>
</evidence>
<name>A0A7K0EW36_9BACT</name>
<dbReference type="RefSeq" id="WP_154178980.1">
    <property type="nucleotide sequence ID" value="NZ_WJXZ01000015.1"/>
</dbReference>
<protein>
    <submittedName>
        <fullName evidence="2">DUF1801 domain-containing protein</fullName>
    </submittedName>
</protein>
<dbReference type="SUPFAM" id="SSF159888">
    <property type="entry name" value="YdhG-like"/>
    <property type="match status" value="1"/>
</dbReference>
<dbReference type="AlphaFoldDB" id="A0A7K0EW36"/>
<keyword evidence="3" id="KW-1185">Reference proteome</keyword>
<dbReference type="EMBL" id="WJXZ01000015">
    <property type="protein sequence ID" value="MRS65618.1"/>
    <property type="molecule type" value="Genomic_DNA"/>
</dbReference>
<comment type="caution">
    <text evidence="2">The sequence shown here is derived from an EMBL/GenBank/DDBJ whole genome shotgun (WGS) entry which is preliminary data.</text>
</comment>
<organism evidence="2 3">
    <name type="scientific">Larkinella terrae</name>
    <dbReference type="NCBI Taxonomy" id="2025311"/>
    <lineage>
        <taxon>Bacteria</taxon>
        <taxon>Pseudomonadati</taxon>
        <taxon>Bacteroidota</taxon>
        <taxon>Cytophagia</taxon>
        <taxon>Cytophagales</taxon>
        <taxon>Spirosomataceae</taxon>
        <taxon>Larkinella</taxon>
    </lineage>
</organism>
<dbReference type="OrthoDB" id="5951444at2"/>
<evidence type="ECO:0000313" key="3">
    <source>
        <dbReference type="Proteomes" id="UP000441754"/>
    </source>
</evidence>
<proteinExistence type="predicted"/>
<dbReference type="InterPro" id="IPR014922">
    <property type="entry name" value="YdhG-like"/>
</dbReference>
<sequence>MAKNKTTQTDDSVTAFLNSVADEAKRNDAFRLVELMQSQTGFEPRLWGASIVGFGSYHYRYDSGHEGDAPLVGFSPRKDAISLYLALNAEQRDELLPKFGKHKTGKGCIYIKKLADVNTGVFYEMIGASVENMKNRYPA</sequence>
<gene>
    <name evidence="2" type="ORF">GJJ30_30280</name>
</gene>
<feature type="domain" description="YdhG-like" evidence="1">
    <location>
        <begin position="25"/>
        <end position="128"/>
    </location>
</feature>
<dbReference type="Pfam" id="PF08818">
    <property type="entry name" value="DUF1801"/>
    <property type="match status" value="1"/>
</dbReference>
<reference evidence="2 3" key="1">
    <citation type="journal article" date="2018" name="Antonie Van Leeuwenhoek">
        <title>Larkinella terrae sp. nov., isolated from soil on Jeju Island, South Korea.</title>
        <authorList>
            <person name="Ten L.N."/>
            <person name="Jeon J."/>
            <person name="Park S.J."/>
            <person name="Park S."/>
            <person name="Lee S.Y."/>
            <person name="Kim M.K."/>
            <person name="Jung H.Y."/>
        </authorList>
    </citation>
    <scope>NUCLEOTIDE SEQUENCE [LARGE SCALE GENOMIC DNA]</scope>
    <source>
        <strain evidence="2 3">KCTC 52001</strain>
    </source>
</reference>
<accession>A0A7K0EW36</accession>
<dbReference type="Proteomes" id="UP000441754">
    <property type="component" value="Unassembled WGS sequence"/>
</dbReference>
<evidence type="ECO:0000313" key="2">
    <source>
        <dbReference type="EMBL" id="MRS65618.1"/>
    </source>
</evidence>